<evidence type="ECO:0000313" key="1">
    <source>
        <dbReference type="EMBL" id="KAJ1678018.1"/>
    </source>
</evidence>
<reference evidence="1" key="1">
    <citation type="submission" date="2022-06" db="EMBL/GenBank/DDBJ databases">
        <title>Phylogenomic reconstructions and comparative analyses of Kickxellomycotina fungi.</title>
        <authorList>
            <person name="Reynolds N.K."/>
            <person name="Stajich J.E."/>
            <person name="Barry K."/>
            <person name="Grigoriev I.V."/>
            <person name="Crous P."/>
            <person name="Smith M.E."/>
        </authorList>
    </citation>
    <scope>NUCLEOTIDE SEQUENCE</scope>
    <source>
        <strain evidence="1">RSA 2271</strain>
    </source>
</reference>
<dbReference type="EMBL" id="JAMZIH010001639">
    <property type="protein sequence ID" value="KAJ1678018.1"/>
    <property type="molecule type" value="Genomic_DNA"/>
</dbReference>
<gene>
    <name evidence="1" type="ORF">EV182_004950</name>
</gene>
<name>A0ACC1HQI2_9FUNG</name>
<organism evidence="1 2">
    <name type="scientific">Spiromyces aspiralis</name>
    <dbReference type="NCBI Taxonomy" id="68401"/>
    <lineage>
        <taxon>Eukaryota</taxon>
        <taxon>Fungi</taxon>
        <taxon>Fungi incertae sedis</taxon>
        <taxon>Zoopagomycota</taxon>
        <taxon>Kickxellomycotina</taxon>
        <taxon>Kickxellomycetes</taxon>
        <taxon>Kickxellales</taxon>
        <taxon>Kickxellaceae</taxon>
        <taxon>Spiromyces</taxon>
    </lineage>
</organism>
<evidence type="ECO:0000313" key="2">
    <source>
        <dbReference type="Proteomes" id="UP001145114"/>
    </source>
</evidence>
<accession>A0ACC1HQI2</accession>
<dbReference type="Proteomes" id="UP001145114">
    <property type="component" value="Unassembled WGS sequence"/>
</dbReference>
<protein>
    <submittedName>
        <fullName evidence="1">Uncharacterized protein</fullName>
    </submittedName>
</protein>
<sequence length="294" mass="33087">PVPFHKVDLLDIDGLRHIFRSYSFSHVIHFAALKAVAESVENPLLYYRNNITGTLNLLDVMVEFGVTNIVFSSSATVYKYDPQGRPLQEDFALGCTNPYGRTKFFMECIIEDVVTSQKLRGNHHWNAIMLRYFNPTGAHPSGAMGEDPHQQIPNNLMPYVSQVAVGRRDKVRIFGNDYPTHDGTGVRDYIHVMDLAEGHVAALRKLSSGDCGFQVYNLGTGVGYSVLDMIRAMSTASGRSIPYVFDNRRPGDLPTVVCDTTKSELELNFKAKRSVKDMCADLWRWQSMHVNGYK</sequence>
<keyword evidence="2" id="KW-1185">Reference proteome</keyword>
<comment type="caution">
    <text evidence="1">The sequence shown here is derived from an EMBL/GenBank/DDBJ whole genome shotgun (WGS) entry which is preliminary data.</text>
</comment>
<proteinExistence type="predicted"/>
<feature type="non-terminal residue" evidence="1">
    <location>
        <position position="1"/>
    </location>
</feature>